<dbReference type="EMBL" id="CP003155">
    <property type="protein sequence ID" value="AEV29301.1"/>
    <property type="molecule type" value="Genomic_DNA"/>
</dbReference>
<dbReference type="HOGENOM" id="CLU_010194_1_3_12"/>
<evidence type="ECO:0000259" key="6">
    <source>
        <dbReference type="SMART" id="SM00822"/>
    </source>
</evidence>
<dbReference type="GO" id="GO:0051287">
    <property type="term" value="F:NAD binding"/>
    <property type="evidence" value="ECO:0007669"/>
    <property type="project" value="UniProtKB-UniRule"/>
</dbReference>
<feature type="binding site" evidence="4">
    <location>
        <position position="92"/>
    </location>
    <ligand>
        <name>NADP(+)</name>
        <dbReference type="ChEBI" id="CHEBI:58349"/>
    </ligand>
</feature>
<dbReference type="GO" id="GO:0006633">
    <property type="term" value="P:fatty acid biosynthetic process"/>
    <property type="evidence" value="ECO:0007669"/>
    <property type="project" value="UniProtKB-UniPathway"/>
</dbReference>
<dbReference type="EC" id="1.1.1.100" evidence="5"/>
<dbReference type="InterPro" id="IPR011284">
    <property type="entry name" value="3oxo_ACP_reduc"/>
</dbReference>
<gene>
    <name evidence="7" type="ordered locus">SpiGrapes_1490</name>
</gene>
<sequence>MENESKTRHAVVTGGSRGIGMAIVEALLKDGCDVWYLSRSEGETLAALTPLAQSLGKSLFWVACDMADRQGVETALDTVIKEAVTIDVLVNNAGITRDGLLMRMKDQAWDDVIAVNLTAAFLTCRKIGRLMAGQRSGSIINTSSVVGIMGNGGQTNYAASKAGLIGFSKSLARELSLRNIRVNVVAPGFIETAMTEVLSDNLKDTLKTQIPLGRIGSAGEIAEAVAFLASDRASYITGQVLAVDGGMAM</sequence>
<organism evidence="7 8">
    <name type="scientific">Sphaerochaeta pleomorpha (strain ATCC BAA-1885 / DSM 22778 / Grapes)</name>
    <dbReference type="NCBI Taxonomy" id="158190"/>
    <lineage>
        <taxon>Bacteria</taxon>
        <taxon>Pseudomonadati</taxon>
        <taxon>Spirochaetota</taxon>
        <taxon>Spirochaetia</taxon>
        <taxon>Spirochaetales</taxon>
        <taxon>Sphaerochaetaceae</taxon>
        <taxon>Sphaerochaeta</taxon>
    </lineage>
</organism>
<dbReference type="SMART" id="SM00822">
    <property type="entry name" value="PKS_KR"/>
    <property type="match status" value="1"/>
</dbReference>
<comment type="function">
    <text evidence="5">Catalyzes the NADPH-dependent reduction of beta-ketoacyl-ACP substrates to beta-hydroxyacyl-ACP products, the first reductive step in the elongation cycle of fatty acid biosynthesis.</text>
</comment>
<dbReference type="PRINTS" id="PR00080">
    <property type="entry name" value="SDRFAMILY"/>
</dbReference>
<reference evidence="7 8" key="1">
    <citation type="submission" date="2011-11" db="EMBL/GenBank/DDBJ databases">
        <title>Complete sequence of Spirochaeta sp. grapes.</title>
        <authorList>
            <consortium name="US DOE Joint Genome Institute"/>
            <person name="Lucas S."/>
            <person name="Han J."/>
            <person name="Lapidus A."/>
            <person name="Cheng J.-F."/>
            <person name="Goodwin L."/>
            <person name="Pitluck S."/>
            <person name="Peters L."/>
            <person name="Ovchinnikova G."/>
            <person name="Munk A.C."/>
            <person name="Detter J.C."/>
            <person name="Han C."/>
            <person name="Tapia R."/>
            <person name="Land M."/>
            <person name="Hauser L."/>
            <person name="Kyrpides N."/>
            <person name="Ivanova N."/>
            <person name="Pagani I."/>
            <person name="Ritalahtilisa K."/>
            <person name="Loeffler F."/>
            <person name="Woyke T."/>
        </authorList>
    </citation>
    <scope>NUCLEOTIDE SEQUENCE [LARGE SCALE GENOMIC DNA]</scope>
    <source>
        <strain evidence="8">ATCC BAA-1885 / DSM 22778 / Grapes</strain>
    </source>
</reference>
<dbReference type="SUPFAM" id="SSF51735">
    <property type="entry name" value="NAD(P)-binding Rossmann-fold domains"/>
    <property type="match status" value="1"/>
</dbReference>
<dbReference type="InterPro" id="IPR020904">
    <property type="entry name" value="Sc_DH/Rdtase_CS"/>
</dbReference>
<keyword evidence="2 5" id="KW-0560">Oxidoreductase</keyword>
<dbReference type="PANTHER" id="PTHR42879">
    <property type="entry name" value="3-OXOACYL-(ACYL-CARRIER-PROTEIN) REDUCTASE"/>
    <property type="match status" value="1"/>
</dbReference>
<protein>
    <recommendedName>
        <fullName evidence="5">3-oxoacyl-[acyl-carrier-protein] reductase</fullName>
        <ecNumber evidence="5">1.1.1.100</ecNumber>
    </recommendedName>
</protein>
<comment type="catalytic activity">
    <reaction evidence="5">
        <text>a (3R)-hydroxyacyl-[ACP] + NADP(+) = a 3-oxoacyl-[ACP] + NADPH + H(+)</text>
        <dbReference type="Rhea" id="RHEA:17397"/>
        <dbReference type="Rhea" id="RHEA-COMP:9916"/>
        <dbReference type="Rhea" id="RHEA-COMP:9945"/>
        <dbReference type="ChEBI" id="CHEBI:15378"/>
        <dbReference type="ChEBI" id="CHEBI:57783"/>
        <dbReference type="ChEBI" id="CHEBI:58349"/>
        <dbReference type="ChEBI" id="CHEBI:78776"/>
        <dbReference type="ChEBI" id="CHEBI:78827"/>
        <dbReference type="EC" id="1.1.1.100"/>
    </reaction>
</comment>
<comment type="pathway">
    <text evidence="5">Lipid metabolism; fatty acid biosynthesis.</text>
</comment>
<dbReference type="STRING" id="158190.SpiGrapes_1490"/>
<accession>G8QV65</accession>
<feature type="domain" description="Ketoreductase" evidence="6">
    <location>
        <begin position="8"/>
        <end position="193"/>
    </location>
</feature>
<feature type="binding site" evidence="4">
    <location>
        <begin position="157"/>
        <end position="161"/>
    </location>
    <ligand>
        <name>NADP(+)</name>
        <dbReference type="ChEBI" id="CHEBI:58349"/>
    </ligand>
</feature>
<keyword evidence="4 5" id="KW-0521">NADP</keyword>
<proteinExistence type="inferred from homology"/>
<dbReference type="Pfam" id="PF13561">
    <property type="entry name" value="adh_short_C2"/>
    <property type="match status" value="1"/>
</dbReference>
<comment type="similarity">
    <text evidence="1 5">Belongs to the short-chain dehydrogenases/reductases (SDR) family.</text>
</comment>
<dbReference type="RefSeq" id="WP_014270149.1">
    <property type="nucleotide sequence ID" value="NC_016633.1"/>
</dbReference>
<evidence type="ECO:0000256" key="3">
    <source>
        <dbReference type="PIRSR" id="PIRSR611284-1"/>
    </source>
</evidence>
<keyword evidence="5" id="KW-0443">Lipid metabolism</keyword>
<dbReference type="InterPro" id="IPR036291">
    <property type="entry name" value="NAD(P)-bd_dom_sf"/>
</dbReference>
<dbReference type="NCBIfam" id="NF005559">
    <property type="entry name" value="PRK07231.1"/>
    <property type="match status" value="1"/>
</dbReference>
<dbReference type="InterPro" id="IPR050259">
    <property type="entry name" value="SDR"/>
</dbReference>
<feature type="binding site" evidence="4">
    <location>
        <begin position="14"/>
        <end position="17"/>
    </location>
    <ligand>
        <name>NADP(+)</name>
        <dbReference type="ChEBI" id="CHEBI:58349"/>
    </ligand>
</feature>
<keyword evidence="8" id="KW-1185">Reference proteome</keyword>
<dbReference type="NCBIfam" id="NF009466">
    <property type="entry name" value="PRK12826.1-2"/>
    <property type="match status" value="1"/>
</dbReference>
<evidence type="ECO:0000256" key="2">
    <source>
        <dbReference type="ARBA" id="ARBA00023002"/>
    </source>
</evidence>
<dbReference type="GO" id="GO:0004316">
    <property type="term" value="F:3-oxoacyl-[acyl-carrier-protein] reductase (NADPH) activity"/>
    <property type="evidence" value="ECO:0007669"/>
    <property type="project" value="UniProtKB-UniRule"/>
</dbReference>
<dbReference type="NCBIfam" id="TIGR01830">
    <property type="entry name" value="3oxo_ACP_reduc"/>
    <property type="match status" value="1"/>
</dbReference>
<dbReference type="PANTHER" id="PTHR42879:SF2">
    <property type="entry name" value="3-OXOACYL-[ACYL-CARRIER-PROTEIN] REDUCTASE FABG"/>
    <property type="match status" value="1"/>
</dbReference>
<dbReference type="PROSITE" id="PS00061">
    <property type="entry name" value="ADH_SHORT"/>
    <property type="match status" value="1"/>
</dbReference>
<dbReference type="AlphaFoldDB" id="G8QV65"/>
<evidence type="ECO:0000313" key="8">
    <source>
        <dbReference type="Proteomes" id="UP000005632"/>
    </source>
</evidence>
<keyword evidence="5" id="KW-0444">Lipid biosynthesis</keyword>
<dbReference type="PRINTS" id="PR00081">
    <property type="entry name" value="GDHRDH"/>
</dbReference>
<keyword evidence="5" id="KW-0276">Fatty acid metabolism</keyword>
<feature type="active site" description="Proton acceptor" evidence="3">
    <location>
        <position position="157"/>
    </location>
</feature>
<dbReference type="Proteomes" id="UP000005632">
    <property type="component" value="Chromosome"/>
</dbReference>
<evidence type="ECO:0000256" key="5">
    <source>
        <dbReference type="RuleBase" id="RU366074"/>
    </source>
</evidence>
<feature type="binding site" evidence="4">
    <location>
        <position position="190"/>
    </location>
    <ligand>
        <name>NADP(+)</name>
        <dbReference type="ChEBI" id="CHEBI:58349"/>
    </ligand>
</feature>
<comment type="subunit">
    <text evidence="5">Homotetramer.</text>
</comment>
<evidence type="ECO:0000313" key="7">
    <source>
        <dbReference type="EMBL" id="AEV29301.1"/>
    </source>
</evidence>
<dbReference type="InterPro" id="IPR057326">
    <property type="entry name" value="KR_dom"/>
</dbReference>
<keyword evidence="5" id="KW-0275">Fatty acid biosynthesis</keyword>
<dbReference type="Gene3D" id="3.40.50.720">
    <property type="entry name" value="NAD(P)-binding Rossmann-like Domain"/>
    <property type="match status" value="1"/>
</dbReference>
<name>G8QV65_SPHPG</name>
<dbReference type="FunFam" id="3.40.50.720:FF:000173">
    <property type="entry name" value="3-oxoacyl-[acyl-carrier protein] reductase"/>
    <property type="match status" value="1"/>
</dbReference>
<dbReference type="eggNOG" id="COG1028">
    <property type="taxonomic scope" value="Bacteria"/>
</dbReference>
<dbReference type="OrthoDB" id="9803333at2"/>
<evidence type="ECO:0000256" key="1">
    <source>
        <dbReference type="ARBA" id="ARBA00006484"/>
    </source>
</evidence>
<dbReference type="InterPro" id="IPR002347">
    <property type="entry name" value="SDR_fam"/>
</dbReference>
<dbReference type="UniPathway" id="UPA00094"/>
<evidence type="ECO:0000256" key="4">
    <source>
        <dbReference type="PIRSR" id="PIRSR611284-2"/>
    </source>
</evidence>
<dbReference type="CDD" id="cd05333">
    <property type="entry name" value="BKR_SDR_c"/>
    <property type="match status" value="1"/>
</dbReference>
<dbReference type="KEGG" id="sgp:SpiGrapes_1490"/>